<keyword evidence="2" id="KW-1185">Reference proteome</keyword>
<sequence>MENVVVGLPGPWANDSRELSDHYTAKIGGLPDWPFPVEEAWSTDLLKCRLCGNRLCLVAQVPAPITSDTVKIKERVLYIFGCMMAKCGISHLSWRAVRIQKLCKGEEVDSTSQSGLHPTASSVSGKEKDWWVDSDEENDEEGDTFSFQELGRALSEAANLASQPRKSKSQKLPDASGKSLVSSNKPQKRDELTPVLPCFYTYDVEDTVTTSRDVASVPSKLPSPSISEDQVEVDDNGQEVALDKEQYEYDKALTADRTYLKFKRRLDVNPEQCYRYSFGGKPLLADTEIAVPSSCGLCGKPRQFEMQLMSPLLYFLHEASEDAQREALDNWNWITLLLYTCSESCYKLGNEESRKDDWILAEETVLLQDEKPLEGPVQLSFFF</sequence>
<dbReference type="Proteomes" id="UP001057402">
    <property type="component" value="Chromosome 3"/>
</dbReference>
<reference evidence="2" key="1">
    <citation type="journal article" date="2023" name="Front. Plant Sci.">
        <title>Chromosomal-level genome assembly of Melastoma candidum provides insights into trichome evolution.</title>
        <authorList>
            <person name="Zhong Y."/>
            <person name="Wu W."/>
            <person name="Sun C."/>
            <person name="Zou P."/>
            <person name="Liu Y."/>
            <person name="Dai S."/>
            <person name="Zhou R."/>
        </authorList>
    </citation>
    <scope>NUCLEOTIDE SEQUENCE [LARGE SCALE GENOMIC DNA]</scope>
</reference>
<comment type="caution">
    <text evidence="1">The sequence shown here is derived from an EMBL/GenBank/DDBJ whole genome shotgun (WGS) entry which is preliminary data.</text>
</comment>
<gene>
    <name evidence="1" type="ORF">MLD38_009336</name>
</gene>
<evidence type="ECO:0000313" key="2">
    <source>
        <dbReference type="Proteomes" id="UP001057402"/>
    </source>
</evidence>
<name>A0ACB9RWN2_9MYRT</name>
<accession>A0ACB9RWN2</accession>
<protein>
    <submittedName>
        <fullName evidence="1">Uncharacterized protein</fullName>
    </submittedName>
</protein>
<dbReference type="EMBL" id="CM042882">
    <property type="protein sequence ID" value="KAI4383505.1"/>
    <property type="molecule type" value="Genomic_DNA"/>
</dbReference>
<evidence type="ECO:0000313" key="1">
    <source>
        <dbReference type="EMBL" id="KAI4383505.1"/>
    </source>
</evidence>
<organism evidence="1 2">
    <name type="scientific">Melastoma candidum</name>
    <dbReference type="NCBI Taxonomy" id="119954"/>
    <lineage>
        <taxon>Eukaryota</taxon>
        <taxon>Viridiplantae</taxon>
        <taxon>Streptophyta</taxon>
        <taxon>Embryophyta</taxon>
        <taxon>Tracheophyta</taxon>
        <taxon>Spermatophyta</taxon>
        <taxon>Magnoliopsida</taxon>
        <taxon>eudicotyledons</taxon>
        <taxon>Gunneridae</taxon>
        <taxon>Pentapetalae</taxon>
        <taxon>rosids</taxon>
        <taxon>malvids</taxon>
        <taxon>Myrtales</taxon>
        <taxon>Melastomataceae</taxon>
        <taxon>Melastomatoideae</taxon>
        <taxon>Melastomateae</taxon>
        <taxon>Melastoma</taxon>
    </lineage>
</organism>
<proteinExistence type="predicted"/>